<evidence type="ECO:0000313" key="2">
    <source>
        <dbReference type="EMBL" id="KAK9831451.1"/>
    </source>
</evidence>
<comment type="caution">
    <text evidence="2">The sequence shown here is derived from an EMBL/GenBank/DDBJ whole genome shotgun (WGS) entry which is preliminary data.</text>
</comment>
<gene>
    <name evidence="2" type="ORF">WJX81_006486</name>
</gene>
<sequence length="409" mass="42799">MMEEQQQVPRMSVEALVDRLLGGAAGPVDGEQPLSGYARGIRDCLAAAAPASEQRAAEARGPPAPCDPGGDEAAFDSALREPRWQVLTGFLAAQQRARAPDCEEAFAAATREPRWQAFAGFLAAQGSAAAAQCAQDWRLSGQGPGRVAARLAALTDPSGAWPGRTCNAARRSEEGEAAGVAGSVAAPSVGDKRPAESEAGSSVGGRRLRQRRRPQLPHLDLHGADDVTDGGNPDEPVSVLCTLPMQVDPRQPANQPAGRPGSPRARASSSDVEFLDAQDFPTAPQEDAGEPPAPPAMLLGEAPGGARATIASPAAMDDGADADEEEGELVDVHGLTEEERAYMDDAALWAAEAEIARCKVLSDGTPKFTLEWPSTGFVCRVPLGALQARPHTLVKLVDFFAARLRGRSK</sequence>
<feature type="compositionally biased region" description="Basic residues" evidence="1">
    <location>
        <begin position="206"/>
        <end position="215"/>
    </location>
</feature>
<feature type="compositionally biased region" description="Low complexity" evidence="1">
    <location>
        <begin position="177"/>
        <end position="189"/>
    </location>
</feature>
<evidence type="ECO:0000256" key="1">
    <source>
        <dbReference type="SAM" id="MobiDB-lite"/>
    </source>
</evidence>
<dbReference type="AlphaFoldDB" id="A0AAW1RCC9"/>
<organism evidence="2 3">
    <name type="scientific">Elliptochloris bilobata</name>
    <dbReference type="NCBI Taxonomy" id="381761"/>
    <lineage>
        <taxon>Eukaryota</taxon>
        <taxon>Viridiplantae</taxon>
        <taxon>Chlorophyta</taxon>
        <taxon>core chlorophytes</taxon>
        <taxon>Trebouxiophyceae</taxon>
        <taxon>Trebouxiophyceae incertae sedis</taxon>
        <taxon>Elliptochloris clade</taxon>
        <taxon>Elliptochloris</taxon>
    </lineage>
</organism>
<feature type="region of interest" description="Disordered" evidence="1">
    <location>
        <begin position="51"/>
        <end position="73"/>
    </location>
</feature>
<accession>A0AAW1RCC9</accession>
<feature type="compositionally biased region" description="Low complexity" evidence="1">
    <location>
        <begin position="256"/>
        <end position="270"/>
    </location>
</feature>
<name>A0AAW1RCC9_9CHLO</name>
<proteinExistence type="predicted"/>
<keyword evidence="3" id="KW-1185">Reference proteome</keyword>
<dbReference type="Proteomes" id="UP001445335">
    <property type="component" value="Unassembled WGS sequence"/>
</dbReference>
<protein>
    <submittedName>
        <fullName evidence="2">Uncharacterized protein</fullName>
    </submittedName>
</protein>
<reference evidence="2 3" key="1">
    <citation type="journal article" date="2024" name="Nat. Commun.">
        <title>Phylogenomics reveals the evolutionary origins of lichenization in chlorophyte algae.</title>
        <authorList>
            <person name="Puginier C."/>
            <person name="Libourel C."/>
            <person name="Otte J."/>
            <person name="Skaloud P."/>
            <person name="Haon M."/>
            <person name="Grisel S."/>
            <person name="Petersen M."/>
            <person name="Berrin J.G."/>
            <person name="Delaux P.M."/>
            <person name="Dal Grande F."/>
            <person name="Keller J."/>
        </authorList>
    </citation>
    <scope>NUCLEOTIDE SEQUENCE [LARGE SCALE GENOMIC DNA]</scope>
    <source>
        <strain evidence="2 3">SAG 245.80</strain>
    </source>
</reference>
<feature type="region of interest" description="Disordered" evidence="1">
    <location>
        <begin position="170"/>
        <end position="302"/>
    </location>
</feature>
<evidence type="ECO:0000313" key="3">
    <source>
        <dbReference type="Proteomes" id="UP001445335"/>
    </source>
</evidence>
<dbReference type="EMBL" id="JALJOU010000046">
    <property type="protein sequence ID" value="KAK9831451.1"/>
    <property type="molecule type" value="Genomic_DNA"/>
</dbReference>